<dbReference type="InterPro" id="IPR010985">
    <property type="entry name" value="Ribbon_hlx_hlx"/>
</dbReference>
<dbReference type="SUPFAM" id="SSF47598">
    <property type="entry name" value="Ribbon-helix-helix"/>
    <property type="match status" value="1"/>
</dbReference>
<dbReference type="PANTHER" id="PTHR36582:SF2">
    <property type="entry name" value="ANTITOXIN PARD"/>
    <property type="match status" value="1"/>
</dbReference>
<accession>A0A178YQH0</accession>
<dbReference type="CDD" id="cd22231">
    <property type="entry name" value="RHH_NikR_HicB-like"/>
    <property type="match status" value="1"/>
</dbReference>
<dbReference type="AlphaFoldDB" id="A0A178YQH0"/>
<dbReference type="STRING" id="36856.ATB98_15080"/>
<dbReference type="Gene3D" id="6.10.10.120">
    <property type="entry name" value="Antitoxin ParD1-like"/>
    <property type="match status" value="1"/>
</dbReference>
<dbReference type="PANTHER" id="PTHR36582">
    <property type="entry name" value="ANTITOXIN PARD"/>
    <property type="match status" value="1"/>
</dbReference>
<gene>
    <name evidence="3" type="ORF">ATB98_15080</name>
</gene>
<dbReference type="NCBIfam" id="TIGR02606">
    <property type="entry name" value="antidote_CC2985"/>
    <property type="match status" value="1"/>
</dbReference>
<evidence type="ECO:0000313" key="3">
    <source>
        <dbReference type="EMBL" id="OAP49852.1"/>
    </source>
</evidence>
<organism evidence="3 4">
    <name type="scientific">Sinorhizobium saheli</name>
    <dbReference type="NCBI Taxonomy" id="36856"/>
    <lineage>
        <taxon>Bacteria</taxon>
        <taxon>Pseudomonadati</taxon>
        <taxon>Pseudomonadota</taxon>
        <taxon>Alphaproteobacteria</taxon>
        <taxon>Hyphomicrobiales</taxon>
        <taxon>Rhizobiaceae</taxon>
        <taxon>Sinorhizobium/Ensifer group</taxon>
        <taxon>Sinorhizobium</taxon>
    </lineage>
</organism>
<protein>
    <submittedName>
        <fullName evidence="3">Addiction module antitoxin</fullName>
    </submittedName>
</protein>
<dbReference type="Pfam" id="PF03693">
    <property type="entry name" value="ParD_antitoxin"/>
    <property type="match status" value="1"/>
</dbReference>
<dbReference type="EMBL" id="LNQB01000050">
    <property type="protein sequence ID" value="OAP49852.1"/>
    <property type="molecule type" value="Genomic_DNA"/>
</dbReference>
<reference evidence="3 4" key="1">
    <citation type="submission" date="2015-11" db="EMBL/GenBank/DDBJ databases">
        <title>Ensifer anhuiense sp. nov., an effective nitrogen fixation bacterium with Glycine soja.</title>
        <authorList>
            <person name="Yan H."/>
            <person name="Chen W."/>
        </authorList>
    </citation>
    <scope>NUCLEOTIDE SEQUENCE [LARGE SCALE GENOMIC DNA]</scope>
    <source>
        <strain evidence="3 4">LMG 7837</strain>
    </source>
</reference>
<sequence>MAIFAKAGMVTCMGTMNISLPDHLKSFVDEQVAGGGYGTSSEYIRELIRRDQDRLALRRLLLDGASSAPTEAVDAEYFTSLRDRVRGQQSK</sequence>
<dbReference type="InterPro" id="IPR022789">
    <property type="entry name" value="ParD"/>
</dbReference>
<dbReference type="RefSeq" id="WP_066868760.1">
    <property type="nucleotide sequence ID" value="NZ_LNQB01000050.1"/>
</dbReference>
<dbReference type="InterPro" id="IPR038296">
    <property type="entry name" value="ParD_sf"/>
</dbReference>
<keyword evidence="2" id="KW-1277">Toxin-antitoxin system</keyword>
<comment type="caution">
    <text evidence="3">The sequence shown here is derived from an EMBL/GenBank/DDBJ whole genome shotgun (WGS) entry which is preliminary data.</text>
</comment>
<evidence type="ECO:0000256" key="1">
    <source>
        <dbReference type="ARBA" id="ARBA00008580"/>
    </source>
</evidence>
<name>A0A178YQH0_SINSA</name>
<proteinExistence type="inferred from homology"/>
<evidence type="ECO:0000313" key="4">
    <source>
        <dbReference type="Proteomes" id="UP000078507"/>
    </source>
</evidence>
<dbReference type="GO" id="GO:0006355">
    <property type="term" value="P:regulation of DNA-templated transcription"/>
    <property type="evidence" value="ECO:0007669"/>
    <property type="project" value="InterPro"/>
</dbReference>
<keyword evidence="4" id="KW-1185">Reference proteome</keyword>
<comment type="similarity">
    <text evidence="1">Belongs to the ParD antitoxin family.</text>
</comment>
<dbReference type="OrthoDB" id="9811310at2"/>
<dbReference type="Proteomes" id="UP000078507">
    <property type="component" value="Unassembled WGS sequence"/>
</dbReference>
<evidence type="ECO:0000256" key="2">
    <source>
        <dbReference type="ARBA" id="ARBA00022649"/>
    </source>
</evidence>